<dbReference type="AlphaFoldDB" id="A0A8H6STD2"/>
<accession>A0A8H6STD2</accession>
<name>A0A8H6STD2_MYCCL</name>
<evidence type="ECO:0000313" key="2">
    <source>
        <dbReference type="Proteomes" id="UP000613580"/>
    </source>
</evidence>
<keyword evidence="2" id="KW-1185">Reference proteome</keyword>
<evidence type="ECO:0000313" key="1">
    <source>
        <dbReference type="EMBL" id="KAF7304361.1"/>
    </source>
</evidence>
<proteinExistence type="predicted"/>
<dbReference type="InterPro" id="IPR036047">
    <property type="entry name" value="F-box-like_dom_sf"/>
</dbReference>
<dbReference type="SUPFAM" id="SSF81383">
    <property type="entry name" value="F-box domain"/>
    <property type="match status" value="1"/>
</dbReference>
<organism evidence="1 2">
    <name type="scientific">Mycena chlorophos</name>
    <name type="common">Agaric fungus</name>
    <name type="synonym">Agaricus chlorophos</name>
    <dbReference type="NCBI Taxonomy" id="658473"/>
    <lineage>
        <taxon>Eukaryota</taxon>
        <taxon>Fungi</taxon>
        <taxon>Dikarya</taxon>
        <taxon>Basidiomycota</taxon>
        <taxon>Agaricomycotina</taxon>
        <taxon>Agaricomycetes</taxon>
        <taxon>Agaricomycetidae</taxon>
        <taxon>Agaricales</taxon>
        <taxon>Marasmiineae</taxon>
        <taxon>Mycenaceae</taxon>
        <taxon>Mycena</taxon>
    </lineage>
</organism>
<dbReference type="OrthoDB" id="2921803at2759"/>
<sequence>MRMDRPILPPELSDTVIDFLHADVPSLAACGLVCRAWAPASRYHLYAAIFLTPSNVAAFDSILFRAPGLAFVVREVQIRFADSTVGELVRVLGRLPRTTRVAFRPTKDEVSRRLTAALLAPIVGCGAGPGRLDIRHMAFDFKSRFDSLRQVVDLVCLCPNLMSLELGGSWLRMGEATPDAPSPLTGWYLPSTLRTLTLTCDLDYLLQWLLQLQDGGPPISTLILHHIVRREVPAIAAYLAHAGATLTSLALMFRDNDAPGRLATRVDLALNPNLRSLALEGTAPNILACLLNVRVLPRVRKLEGLELTLRHAVYYPDAMRVMEDYPWALLDRALSASASGDWEGDSEGSGVRLRSVRITVVDSLTRHELAHVRDWVWGRLPRAREMYCSSV</sequence>
<reference evidence="1" key="1">
    <citation type="submission" date="2020-05" db="EMBL/GenBank/DDBJ databases">
        <title>Mycena genomes resolve the evolution of fungal bioluminescence.</title>
        <authorList>
            <person name="Tsai I.J."/>
        </authorList>
    </citation>
    <scope>NUCLEOTIDE SEQUENCE</scope>
    <source>
        <strain evidence="1">110903Hualien_Pintung</strain>
    </source>
</reference>
<dbReference type="EMBL" id="JACAZE010000011">
    <property type="protein sequence ID" value="KAF7304361.1"/>
    <property type="molecule type" value="Genomic_DNA"/>
</dbReference>
<dbReference type="CDD" id="cd09917">
    <property type="entry name" value="F-box_SF"/>
    <property type="match status" value="1"/>
</dbReference>
<comment type="caution">
    <text evidence="1">The sequence shown here is derived from an EMBL/GenBank/DDBJ whole genome shotgun (WGS) entry which is preliminary data.</text>
</comment>
<protein>
    <recommendedName>
        <fullName evidence="3">F-box domain-containing protein</fullName>
    </recommendedName>
</protein>
<dbReference type="Proteomes" id="UP000613580">
    <property type="component" value="Unassembled WGS sequence"/>
</dbReference>
<gene>
    <name evidence="1" type="ORF">HMN09_00838100</name>
</gene>
<evidence type="ECO:0008006" key="3">
    <source>
        <dbReference type="Google" id="ProtNLM"/>
    </source>
</evidence>